<dbReference type="AlphaFoldDB" id="A0A6L2LQQ0"/>
<dbReference type="EMBL" id="BKCJ010004670">
    <property type="protein sequence ID" value="GEU62415.1"/>
    <property type="molecule type" value="Genomic_DNA"/>
</dbReference>
<proteinExistence type="predicted"/>
<feature type="compositionally biased region" description="Basic and acidic residues" evidence="1">
    <location>
        <begin position="155"/>
        <end position="164"/>
    </location>
</feature>
<protein>
    <submittedName>
        <fullName evidence="2">Uncharacterized protein</fullName>
    </submittedName>
</protein>
<sequence>MKAARYLDFVLELHKFYIDRHITKSSRKVVRTHMRILNVVSIKAFSCYGYDYLKEITLRRADYQEYMIAEKDFKNLYPSDFEDLNLLLLQDFQLSIESYQKQLNLTKLGWDAKGFDDGTLTYIMEALDYRVKEYNVSQLNPDQEWYEHVGPQDTRSQDGERPQVDDQRLDLADDLKEAQDHISRTITSHKTKITTSMILYCMICKREDHRTLDHELYTASLKRSENYKAQPYQYASSSKQILRGKANPFPPCTHYGFNDHTPDNCKNYHECEICRSYDHFTLKHNHVIHIRERMLAESSQSSESSIGVKYNTYRSTVHFTTDHNEFDHFKTGEKIQATKAREPTKKWVYKINEPVFIIYVETHQEANLVPGQWMLKEYDWCQE</sequence>
<evidence type="ECO:0000256" key="1">
    <source>
        <dbReference type="SAM" id="MobiDB-lite"/>
    </source>
</evidence>
<evidence type="ECO:0000313" key="2">
    <source>
        <dbReference type="EMBL" id="GEU62415.1"/>
    </source>
</evidence>
<organism evidence="2">
    <name type="scientific">Tanacetum cinerariifolium</name>
    <name type="common">Dalmatian daisy</name>
    <name type="synonym">Chrysanthemum cinerariifolium</name>
    <dbReference type="NCBI Taxonomy" id="118510"/>
    <lineage>
        <taxon>Eukaryota</taxon>
        <taxon>Viridiplantae</taxon>
        <taxon>Streptophyta</taxon>
        <taxon>Embryophyta</taxon>
        <taxon>Tracheophyta</taxon>
        <taxon>Spermatophyta</taxon>
        <taxon>Magnoliopsida</taxon>
        <taxon>eudicotyledons</taxon>
        <taxon>Gunneridae</taxon>
        <taxon>Pentapetalae</taxon>
        <taxon>asterids</taxon>
        <taxon>campanulids</taxon>
        <taxon>Asterales</taxon>
        <taxon>Asteraceae</taxon>
        <taxon>Asteroideae</taxon>
        <taxon>Anthemideae</taxon>
        <taxon>Anthemidinae</taxon>
        <taxon>Tanacetum</taxon>
    </lineage>
</organism>
<name>A0A6L2LQQ0_TANCI</name>
<feature type="region of interest" description="Disordered" evidence="1">
    <location>
        <begin position="145"/>
        <end position="164"/>
    </location>
</feature>
<gene>
    <name evidence="2" type="ORF">Tci_034393</name>
</gene>
<accession>A0A6L2LQQ0</accession>
<comment type="caution">
    <text evidence="2">The sequence shown here is derived from an EMBL/GenBank/DDBJ whole genome shotgun (WGS) entry which is preliminary data.</text>
</comment>
<reference evidence="2" key="1">
    <citation type="journal article" date="2019" name="Sci. Rep.">
        <title>Draft genome of Tanacetum cinerariifolium, the natural source of mosquito coil.</title>
        <authorList>
            <person name="Yamashiro T."/>
            <person name="Shiraishi A."/>
            <person name="Satake H."/>
            <person name="Nakayama K."/>
        </authorList>
    </citation>
    <scope>NUCLEOTIDE SEQUENCE</scope>
</reference>